<evidence type="ECO:0000313" key="1">
    <source>
        <dbReference type="EMBL" id="KOM56175.1"/>
    </source>
</evidence>
<evidence type="ECO:0000313" key="2">
    <source>
        <dbReference type="Proteomes" id="UP000053144"/>
    </source>
</evidence>
<name>A0A0L9VM94_PHAAN</name>
<accession>A0A0L9VM94</accession>
<sequence>MGSDRSEALSPSNASSRVQGEVRQVIIKNYEDPLKEVVENDLLLRRLLVVKLGTKDMFHQLRNKMAIESTKRGATKMVPNLLGLVVGGKVLLLEVNNFGTDENEADPVAVKPRWHPKDGEQIKAVKLALHLSMDKGWESVHLRVSRNRKIVVYGESERANKGKNIEYGQKVMMENTNSLACTRLLKRGN</sequence>
<gene>
    <name evidence="1" type="ORF">LR48_Vigan10g206700</name>
</gene>
<dbReference type="Proteomes" id="UP000053144">
    <property type="component" value="Chromosome 10"/>
</dbReference>
<dbReference type="EMBL" id="CM003380">
    <property type="protein sequence ID" value="KOM56175.1"/>
    <property type="molecule type" value="Genomic_DNA"/>
</dbReference>
<dbReference type="Gramene" id="KOM56175">
    <property type="protein sequence ID" value="KOM56175"/>
    <property type="gene ID" value="LR48_Vigan10g206700"/>
</dbReference>
<proteinExistence type="predicted"/>
<dbReference type="AlphaFoldDB" id="A0A0L9VM94"/>
<dbReference type="STRING" id="3914.A0A0L9VM94"/>
<reference evidence="2" key="1">
    <citation type="journal article" date="2015" name="Proc. Natl. Acad. Sci. U.S.A.">
        <title>Genome sequencing of adzuki bean (Vigna angularis) provides insight into high starch and low fat accumulation and domestication.</title>
        <authorList>
            <person name="Yang K."/>
            <person name="Tian Z."/>
            <person name="Chen C."/>
            <person name="Luo L."/>
            <person name="Zhao B."/>
            <person name="Wang Z."/>
            <person name="Yu L."/>
            <person name="Li Y."/>
            <person name="Sun Y."/>
            <person name="Li W."/>
            <person name="Chen Y."/>
            <person name="Li Y."/>
            <person name="Zhang Y."/>
            <person name="Ai D."/>
            <person name="Zhao J."/>
            <person name="Shang C."/>
            <person name="Ma Y."/>
            <person name="Wu B."/>
            <person name="Wang M."/>
            <person name="Gao L."/>
            <person name="Sun D."/>
            <person name="Zhang P."/>
            <person name="Guo F."/>
            <person name="Wang W."/>
            <person name="Li Y."/>
            <person name="Wang J."/>
            <person name="Varshney R.K."/>
            <person name="Wang J."/>
            <person name="Ling H.Q."/>
            <person name="Wan P."/>
        </authorList>
    </citation>
    <scope>NUCLEOTIDE SEQUENCE</scope>
    <source>
        <strain evidence="2">cv. Jingnong 6</strain>
    </source>
</reference>
<protein>
    <submittedName>
        <fullName evidence="1">Uncharacterized protein</fullName>
    </submittedName>
</protein>
<organism evidence="1 2">
    <name type="scientific">Phaseolus angularis</name>
    <name type="common">Azuki bean</name>
    <name type="synonym">Vigna angularis</name>
    <dbReference type="NCBI Taxonomy" id="3914"/>
    <lineage>
        <taxon>Eukaryota</taxon>
        <taxon>Viridiplantae</taxon>
        <taxon>Streptophyta</taxon>
        <taxon>Embryophyta</taxon>
        <taxon>Tracheophyta</taxon>
        <taxon>Spermatophyta</taxon>
        <taxon>Magnoliopsida</taxon>
        <taxon>eudicotyledons</taxon>
        <taxon>Gunneridae</taxon>
        <taxon>Pentapetalae</taxon>
        <taxon>rosids</taxon>
        <taxon>fabids</taxon>
        <taxon>Fabales</taxon>
        <taxon>Fabaceae</taxon>
        <taxon>Papilionoideae</taxon>
        <taxon>50 kb inversion clade</taxon>
        <taxon>NPAAA clade</taxon>
        <taxon>indigoferoid/millettioid clade</taxon>
        <taxon>Phaseoleae</taxon>
        <taxon>Vigna</taxon>
    </lineage>
</organism>